<keyword evidence="3" id="KW-1185">Reference proteome</keyword>
<dbReference type="EMBL" id="LDYG01000028">
    <property type="protein sequence ID" value="KUP06622.1"/>
    <property type="molecule type" value="Genomic_DNA"/>
</dbReference>
<dbReference type="NCBIfam" id="TIGR03827">
    <property type="entry name" value="GNAT_ablB"/>
    <property type="match status" value="1"/>
</dbReference>
<dbReference type="Pfam" id="PF00583">
    <property type="entry name" value="Acetyltransf_1"/>
    <property type="match status" value="1"/>
</dbReference>
<evidence type="ECO:0000259" key="1">
    <source>
        <dbReference type="PROSITE" id="PS51186"/>
    </source>
</evidence>
<accession>A0A147K8U1</accession>
<dbReference type="AlphaFoldDB" id="A0A147K8U1"/>
<dbReference type="PATRIC" id="fig|1150625.3.peg.1711"/>
<dbReference type="STRING" id="1150625.Q75_08085"/>
<protein>
    <recommendedName>
        <fullName evidence="1">N-acetyltransferase domain-containing protein</fullName>
    </recommendedName>
</protein>
<comment type="caution">
    <text evidence="2">The sequence shown here is derived from an EMBL/GenBank/DDBJ whole genome shotgun (WGS) entry which is preliminary data.</text>
</comment>
<reference evidence="2 3" key="1">
    <citation type="journal article" date="2016" name="Front. Microbiol.">
        <title>Microevolution Analysis of Bacillus coahuilensis Unveils Differences in Phosphorus Acquisition Strategies and Their Regulation.</title>
        <authorList>
            <person name="Gomez-Lunar Z."/>
            <person name="Hernandez-Gonzalez I."/>
            <person name="Rodriguez-Torres M.D."/>
            <person name="Souza V."/>
            <person name="Olmedo-Alvarez G."/>
        </authorList>
    </citation>
    <scope>NUCLEOTIDE SEQUENCE [LARGE SCALE GENOMIC DNA]</scope>
    <source>
        <strain evidence="3">p1.1.43</strain>
    </source>
</reference>
<evidence type="ECO:0000313" key="2">
    <source>
        <dbReference type="EMBL" id="KUP06622.1"/>
    </source>
</evidence>
<dbReference type="SUPFAM" id="SSF55729">
    <property type="entry name" value="Acyl-CoA N-acyltransferases (Nat)"/>
    <property type="match status" value="1"/>
</dbReference>
<dbReference type="InterPro" id="IPR000182">
    <property type="entry name" value="GNAT_dom"/>
</dbReference>
<organism evidence="2 3">
    <name type="scientific">Bacillus coahuilensis p1.1.43</name>
    <dbReference type="NCBI Taxonomy" id="1150625"/>
    <lineage>
        <taxon>Bacteria</taxon>
        <taxon>Bacillati</taxon>
        <taxon>Bacillota</taxon>
        <taxon>Bacilli</taxon>
        <taxon>Bacillales</taxon>
        <taxon>Bacillaceae</taxon>
        <taxon>Bacillus</taxon>
    </lineage>
</organism>
<dbReference type="Proteomes" id="UP000074108">
    <property type="component" value="Unassembled WGS sequence"/>
</dbReference>
<dbReference type="InterPro" id="IPR022525">
    <property type="entry name" value="GNAT_AblB"/>
</dbReference>
<feature type="domain" description="N-acetyltransferase" evidence="1">
    <location>
        <begin position="125"/>
        <end position="274"/>
    </location>
</feature>
<dbReference type="PROSITE" id="PS51186">
    <property type="entry name" value="GNAT"/>
    <property type="match status" value="1"/>
</dbReference>
<dbReference type="CDD" id="cd04301">
    <property type="entry name" value="NAT_SF"/>
    <property type="match status" value="1"/>
</dbReference>
<sequence>MGYKEVLLKENATLYCDPYNKRIRVDTYSNSLSELFPTLLTKASKINADKIIVKARTDQVKDCLRLGFNNEGIINNYFNGEDAWFFSYFLTRERRESHFHIEETTILRDLDTVHAKPISSLPTQYQIRKATLSDSSSLAVLYQNTFPIYPVPIHHERYISESMKDTVYYCIEIEGDMISAASAEINRVDRNAEITDCATLKKYRSLGLLKNIMNELEEELKGMNIPVVYSLARALSLGMNKSLKQLGYEYQGKLVNNCYIYDKLESMNIWSKSL</sequence>
<gene>
    <name evidence="2" type="ORF">Q75_08085</name>
</gene>
<evidence type="ECO:0000313" key="3">
    <source>
        <dbReference type="Proteomes" id="UP000074108"/>
    </source>
</evidence>
<name>A0A147K8U1_9BACI</name>
<dbReference type="GO" id="GO:0008080">
    <property type="term" value="F:N-acetyltransferase activity"/>
    <property type="evidence" value="ECO:0007669"/>
    <property type="project" value="InterPro"/>
</dbReference>
<proteinExistence type="predicted"/>
<dbReference type="InterPro" id="IPR016181">
    <property type="entry name" value="Acyl_CoA_acyltransferase"/>
</dbReference>
<dbReference type="Gene3D" id="3.40.630.30">
    <property type="match status" value="1"/>
</dbReference>